<feature type="region of interest" description="Disordered" evidence="1">
    <location>
        <begin position="1"/>
        <end position="32"/>
    </location>
</feature>
<dbReference type="Proteomes" id="UP001208570">
    <property type="component" value="Unassembled WGS sequence"/>
</dbReference>
<feature type="compositionally biased region" description="Low complexity" evidence="1">
    <location>
        <begin position="114"/>
        <end position="131"/>
    </location>
</feature>
<accession>A0AAD9JDW6</accession>
<protein>
    <submittedName>
        <fullName evidence="3">Uncharacterized protein</fullName>
    </submittedName>
</protein>
<proteinExistence type="predicted"/>
<name>A0AAD9JDW6_9ANNE</name>
<evidence type="ECO:0000256" key="2">
    <source>
        <dbReference type="SAM" id="Phobius"/>
    </source>
</evidence>
<reference evidence="3" key="1">
    <citation type="journal article" date="2023" name="Mol. Biol. Evol.">
        <title>Third-Generation Sequencing Reveals the Adaptive Role of the Epigenome in Three Deep-Sea Polychaetes.</title>
        <authorList>
            <person name="Perez M."/>
            <person name="Aroh O."/>
            <person name="Sun Y."/>
            <person name="Lan Y."/>
            <person name="Juniper S.K."/>
            <person name="Young C.R."/>
            <person name="Angers B."/>
            <person name="Qian P.Y."/>
        </authorList>
    </citation>
    <scope>NUCLEOTIDE SEQUENCE</scope>
    <source>
        <strain evidence="3">P08H-3</strain>
    </source>
</reference>
<comment type="caution">
    <text evidence="3">The sequence shown here is derived from an EMBL/GenBank/DDBJ whole genome shotgun (WGS) entry which is preliminary data.</text>
</comment>
<feature type="compositionally biased region" description="Polar residues" evidence="1">
    <location>
        <begin position="80"/>
        <end position="94"/>
    </location>
</feature>
<keyword evidence="2" id="KW-1133">Transmembrane helix</keyword>
<keyword evidence="4" id="KW-1185">Reference proteome</keyword>
<feature type="compositionally biased region" description="Low complexity" evidence="1">
    <location>
        <begin position="64"/>
        <end position="79"/>
    </location>
</feature>
<evidence type="ECO:0000313" key="3">
    <source>
        <dbReference type="EMBL" id="KAK2151354.1"/>
    </source>
</evidence>
<feature type="transmembrane region" description="Helical" evidence="2">
    <location>
        <begin position="173"/>
        <end position="196"/>
    </location>
</feature>
<feature type="region of interest" description="Disordered" evidence="1">
    <location>
        <begin position="44"/>
        <end position="147"/>
    </location>
</feature>
<dbReference type="AlphaFoldDB" id="A0AAD9JDW6"/>
<organism evidence="3 4">
    <name type="scientific">Paralvinella palmiformis</name>
    <dbReference type="NCBI Taxonomy" id="53620"/>
    <lineage>
        <taxon>Eukaryota</taxon>
        <taxon>Metazoa</taxon>
        <taxon>Spiralia</taxon>
        <taxon>Lophotrochozoa</taxon>
        <taxon>Annelida</taxon>
        <taxon>Polychaeta</taxon>
        <taxon>Sedentaria</taxon>
        <taxon>Canalipalpata</taxon>
        <taxon>Terebellida</taxon>
        <taxon>Terebelliformia</taxon>
        <taxon>Alvinellidae</taxon>
        <taxon>Paralvinella</taxon>
    </lineage>
</organism>
<keyword evidence="2" id="KW-0472">Membrane</keyword>
<keyword evidence="2" id="KW-0812">Transmembrane</keyword>
<dbReference type="EMBL" id="JAODUP010000366">
    <property type="protein sequence ID" value="KAK2151354.1"/>
    <property type="molecule type" value="Genomic_DNA"/>
</dbReference>
<evidence type="ECO:0000313" key="4">
    <source>
        <dbReference type="Proteomes" id="UP001208570"/>
    </source>
</evidence>
<sequence length="313" mass="34337">MSMRHVRDPITGAKIGEAANQNPESIVRPRPTFKDAASKVVYVNMGTVPPPPPSVQPPSYVDKSSPSPRSSSLTSPRGSETPTSLSHVYYQSRTPSPPPGQKNVTYINHESRTPRWPVRGRSPSPRRSVLPEYTKPQQRPFGHNSRFVTNKNGSAYHVGKTYQGAQWRQRRCYALLWGILLILLLAALAAGIYFLVKYVEAQQALSAPDVLYPGGYYENGLYIVTSTVAPPESWGIIGHDRPCNPYNNNTERSVLRPNCSRLTTIIIPINYTTTTAPLLVTLSSGSRLTNGVLMILPVVLSSCFAGSASVSDM</sequence>
<evidence type="ECO:0000256" key="1">
    <source>
        <dbReference type="SAM" id="MobiDB-lite"/>
    </source>
</evidence>
<feature type="transmembrane region" description="Helical" evidence="2">
    <location>
        <begin position="291"/>
        <end position="310"/>
    </location>
</feature>
<gene>
    <name evidence="3" type="ORF">LSH36_366g01019</name>
</gene>